<name>H6WG03_9CAUD</name>
<keyword evidence="2" id="KW-1185">Reference proteome</keyword>
<accession>H6WG03</accession>
<dbReference type="OrthoDB" id="27798at10239"/>
<dbReference type="KEGG" id="vg:14013933"/>
<dbReference type="RefSeq" id="YP_007006141.1">
    <property type="nucleotide sequence ID" value="NC_019516.2"/>
</dbReference>
<evidence type="ECO:0000313" key="1">
    <source>
        <dbReference type="EMBL" id="AEZ65728.1"/>
    </source>
</evidence>
<sequence length="55" mass="6459">MLELLLNLNMTCQQADALILKINKYFDLSADVRLELVDTVKDYTPECEFYWDAND</sequence>
<evidence type="ECO:0000313" key="2">
    <source>
        <dbReference type="Proteomes" id="UP000007178"/>
    </source>
</evidence>
<dbReference type="GeneID" id="14013933"/>
<reference evidence="1 2" key="1">
    <citation type="journal article" date="2012" name="Proc. Natl. Acad. Sci. U.S.A.">
        <title>A novel lineage of myoviruses infecting cyanobacteria is widespread in the oceans.</title>
        <authorList>
            <person name="Sabehi G."/>
            <person name="Shaulov L."/>
            <person name="Silver D.H."/>
            <person name="Yanai I."/>
            <person name="Harel A."/>
            <person name="Lindell D."/>
        </authorList>
    </citation>
    <scope>NUCLEOTIDE SEQUENCE [LARGE SCALE GENOMIC DNA]</scope>
</reference>
<dbReference type="EMBL" id="JQ245707">
    <property type="protein sequence ID" value="AEZ65728.1"/>
    <property type="molecule type" value="Genomic_DNA"/>
</dbReference>
<protein>
    <submittedName>
        <fullName evidence="1">Uncharacterized protein</fullName>
    </submittedName>
</protein>
<organism evidence="1 2">
    <name type="scientific">Cyanophage S-TIM5</name>
    <dbReference type="NCBI Taxonomy" id="1137745"/>
    <lineage>
        <taxon>Viruses</taxon>
        <taxon>Duplodnaviria</taxon>
        <taxon>Heunggongvirae</taxon>
        <taxon>Uroviricota</taxon>
        <taxon>Caudoviricetes</taxon>
        <taxon>Aurunvirus</taxon>
        <taxon>Aurunvirus STIM5</taxon>
    </lineage>
</organism>
<dbReference type="Proteomes" id="UP000007178">
    <property type="component" value="Segment"/>
</dbReference>
<proteinExistence type="predicted"/>